<sequence>MYTKGVFEGFYVSEDEVIEFRNNHIGFSQIDLSRVSQFLSIQLASIHKHRVYNSFSITDVIQDLEGVGRGCKRRVAQFKHPPLKGLWKVHFFDPRFMVKNLINHWGLERANSPKLNNLFLRIDEDEEKSPSTHGWHGRLAHEMTVVGYEERARKNNLTGEWIIFLKYKGKNYYLCISRHTSPEEDRDVYEFLKNLCEHEYPFLLPIN</sequence>
<dbReference type="EMBL" id="JANIBK010000051">
    <property type="protein sequence ID" value="MCQ8129017.1"/>
    <property type="molecule type" value="Genomic_DNA"/>
</dbReference>
<name>A0ABT1U580_9GAMM</name>
<reference evidence="1 2" key="1">
    <citation type="submission" date="2022-07" db="EMBL/GenBank/DDBJ databases">
        <title>Methylomonas rivi sp. nov., Methylomonas rosea sp. nov., Methylomonas aureus sp. nov. and Methylomonas subterranea sp. nov., four novel methanotrophs isolated from a freshwater creek and the deep terrestrial subsurface.</title>
        <authorList>
            <person name="Abin C."/>
            <person name="Sankaranarayanan K."/>
            <person name="Garner C."/>
            <person name="Sindelar R."/>
            <person name="Kotary K."/>
            <person name="Garner R."/>
            <person name="Barclay S."/>
            <person name="Lawson P."/>
            <person name="Krumholz L."/>
        </authorList>
    </citation>
    <scope>NUCLEOTIDE SEQUENCE [LARGE SCALE GENOMIC DNA]</scope>
    <source>
        <strain evidence="1 2">WSC-6</strain>
    </source>
</reference>
<accession>A0ABT1U580</accession>
<gene>
    <name evidence="1" type="ORF">NP596_11170</name>
</gene>
<comment type="caution">
    <text evidence="1">The sequence shown here is derived from an EMBL/GenBank/DDBJ whole genome shotgun (WGS) entry which is preliminary data.</text>
</comment>
<proteinExistence type="predicted"/>
<dbReference type="Proteomes" id="UP001524586">
    <property type="component" value="Unassembled WGS sequence"/>
</dbReference>
<dbReference type="RefSeq" id="WP_256615435.1">
    <property type="nucleotide sequence ID" value="NZ_JANIBK010000051.1"/>
</dbReference>
<evidence type="ECO:0000313" key="1">
    <source>
        <dbReference type="EMBL" id="MCQ8129017.1"/>
    </source>
</evidence>
<organism evidence="1 2">
    <name type="scientific">Methylomonas rivi</name>
    <dbReference type="NCBI Taxonomy" id="2952226"/>
    <lineage>
        <taxon>Bacteria</taxon>
        <taxon>Pseudomonadati</taxon>
        <taxon>Pseudomonadota</taxon>
        <taxon>Gammaproteobacteria</taxon>
        <taxon>Methylococcales</taxon>
        <taxon>Methylococcaceae</taxon>
        <taxon>Methylomonas</taxon>
    </lineage>
</organism>
<protein>
    <submittedName>
        <fullName evidence="1">Uncharacterized protein</fullName>
    </submittedName>
</protein>
<keyword evidence="2" id="KW-1185">Reference proteome</keyword>
<evidence type="ECO:0000313" key="2">
    <source>
        <dbReference type="Proteomes" id="UP001524586"/>
    </source>
</evidence>